<evidence type="ECO:0000313" key="4">
    <source>
        <dbReference type="Proteomes" id="UP000094379"/>
    </source>
</evidence>
<keyword evidence="1" id="KW-1133">Transmembrane helix</keyword>
<organism evidence="3 4">
    <name type="scientific">Methylophaga muralis</name>
    <dbReference type="NCBI Taxonomy" id="291169"/>
    <lineage>
        <taxon>Bacteria</taxon>
        <taxon>Pseudomonadati</taxon>
        <taxon>Pseudomonadota</taxon>
        <taxon>Gammaproteobacteria</taxon>
        <taxon>Thiotrichales</taxon>
        <taxon>Piscirickettsiaceae</taxon>
        <taxon>Methylophaga</taxon>
    </lineage>
</organism>
<sequence length="191" mass="21654">MKLFSGLYARVMQWARHKYATYWLALVSFTESSFFLIPPDVMLAPMSLARPDKAWFYAGLTTVASVLGGLLGYLIGLFALQMVEPWIIQFGYVEAYETAQQWFADYGFWAIFLAGFTPIPYKIFTIAAGAVGMLLLPFILGSLIGRGMRFFLVAGLMKWGGKPFEEKLHLWVDRLGWLTVGLLVLAYFIFM</sequence>
<dbReference type="InterPro" id="IPR051311">
    <property type="entry name" value="DedA_domain"/>
</dbReference>
<dbReference type="Proteomes" id="UP000094379">
    <property type="component" value="Unassembled WGS sequence"/>
</dbReference>
<dbReference type="PANTHER" id="PTHR42709:SF11">
    <property type="entry name" value="DEDA FAMILY PROTEIN"/>
    <property type="match status" value="1"/>
</dbReference>
<dbReference type="EMBL" id="MCRI01000016">
    <property type="protein sequence ID" value="ODN66636.1"/>
    <property type="molecule type" value="Genomic_DNA"/>
</dbReference>
<keyword evidence="1" id="KW-0472">Membrane</keyword>
<accession>A0A1E3GSV2</accession>
<evidence type="ECO:0000256" key="1">
    <source>
        <dbReference type="SAM" id="Phobius"/>
    </source>
</evidence>
<dbReference type="RefSeq" id="WP_069296142.1">
    <property type="nucleotide sequence ID" value="NZ_MCRI01000016.1"/>
</dbReference>
<dbReference type="Pfam" id="PF09335">
    <property type="entry name" value="VTT_dom"/>
    <property type="match status" value="1"/>
</dbReference>
<dbReference type="PANTHER" id="PTHR42709">
    <property type="entry name" value="ALKALINE PHOSPHATASE LIKE PROTEIN"/>
    <property type="match status" value="1"/>
</dbReference>
<keyword evidence="1" id="KW-0812">Transmembrane</keyword>
<feature type="transmembrane region" description="Helical" evidence="1">
    <location>
        <begin position="123"/>
        <end position="148"/>
    </location>
</feature>
<feature type="domain" description="VTT" evidence="2">
    <location>
        <begin position="50"/>
        <end position="156"/>
    </location>
</feature>
<dbReference type="InterPro" id="IPR032816">
    <property type="entry name" value="VTT_dom"/>
</dbReference>
<evidence type="ECO:0000313" key="3">
    <source>
        <dbReference type="EMBL" id="ODN66636.1"/>
    </source>
</evidence>
<dbReference type="AlphaFoldDB" id="A0A1E3GSV2"/>
<gene>
    <name evidence="3" type="ORF">A9E74_01699</name>
</gene>
<proteinExistence type="predicted"/>
<dbReference type="GO" id="GO:0005886">
    <property type="term" value="C:plasma membrane"/>
    <property type="evidence" value="ECO:0007669"/>
    <property type="project" value="UniProtKB-ARBA"/>
</dbReference>
<feature type="transmembrane region" description="Helical" evidence="1">
    <location>
        <begin position="168"/>
        <end position="190"/>
    </location>
</feature>
<protein>
    <submittedName>
        <fullName evidence="3">SNARE associated Golgi protein</fullName>
    </submittedName>
</protein>
<comment type="caution">
    <text evidence="3">The sequence shown here is derived from an EMBL/GenBank/DDBJ whole genome shotgun (WGS) entry which is preliminary data.</text>
</comment>
<feature type="transmembrane region" description="Helical" evidence="1">
    <location>
        <begin position="99"/>
        <end position="116"/>
    </location>
</feature>
<name>A0A1E3GSV2_9GAMM</name>
<dbReference type="PATRIC" id="fig|291169.3.peg.1709"/>
<dbReference type="STRING" id="291169.A9E74_01699"/>
<reference evidence="3 4" key="1">
    <citation type="submission" date="2016-07" db="EMBL/GenBank/DDBJ databases">
        <title>Draft Genome Sequence of Methylophaga muralis Bur 1.</title>
        <authorList>
            <person name="Vasilenko O.V."/>
            <person name="Doronina N.V."/>
            <person name="Shmareva M.N."/>
            <person name="Tarlachkov S.V."/>
            <person name="Mustakhimov I."/>
            <person name="Trotsenko Y.A."/>
        </authorList>
    </citation>
    <scope>NUCLEOTIDE SEQUENCE [LARGE SCALE GENOMIC DNA]</scope>
    <source>
        <strain evidence="3 4">Bur 1</strain>
    </source>
</reference>
<keyword evidence="4" id="KW-1185">Reference proteome</keyword>
<feature type="transmembrane region" description="Helical" evidence="1">
    <location>
        <begin position="20"/>
        <end position="43"/>
    </location>
</feature>
<feature type="transmembrane region" description="Helical" evidence="1">
    <location>
        <begin position="55"/>
        <end position="79"/>
    </location>
</feature>
<evidence type="ECO:0000259" key="2">
    <source>
        <dbReference type="Pfam" id="PF09335"/>
    </source>
</evidence>